<protein>
    <submittedName>
        <fullName evidence="7">Regulatory protein TetR</fullName>
    </submittedName>
</protein>
<evidence type="ECO:0000256" key="4">
    <source>
        <dbReference type="PROSITE-ProRule" id="PRU00335"/>
    </source>
</evidence>
<feature type="domain" description="HTH tetR-type" evidence="6">
    <location>
        <begin position="34"/>
        <end position="94"/>
    </location>
</feature>
<accession>E3IVE7</accession>
<dbReference type="GO" id="GO:0003700">
    <property type="term" value="F:DNA-binding transcription factor activity"/>
    <property type="evidence" value="ECO:0007669"/>
    <property type="project" value="TreeGrafter"/>
</dbReference>
<dbReference type="Pfam" id="PF00440">
    <property type="entry name" value="TetR_N"/>
    <property type="match status" value="1"/>
</dbReference>
<evidence type="ECO:0000256" key="1">
    <source>
        <dbReference type="ARBA" id="ARBA00023015"/>
    </source>
</evidence>
<dbReference type="HOGENOM" id="CLU_069356_12_6_11"/>
<evidence type="ECO:0000313" key="8">
    <source>
        <dbReference type="Proteomes" id="UP000002484"/>
    </source>
</evidence>
<proteinExistence type="predicted"/>
<name>E3IVE7_PSEI1</name>
<dbReference type="PANTHER" id="PTHR30055:SF234">
    <property type="entry name" value="HTH-TYPE TRANSCRIPTIONAL REGULATOR BETI"/>
    <property type="match status" value="1"/>
</dbReference>
<dbReference type="PROSITE" id="PS50977">
    <property type="entry name" value="HTH_TETR_2"/>
    <property type="match status" value="1"/>
</dbReference>
<feature type="DNA-binding region" description="H-T-H motif" evidence="4">
    <location>
        <begin position="57"/>
        <end position="76"/>
    </location>
</feature>
<dbReference type="Gene3D" id="1.10.10.60">
    <property type="entry name" value="Homeodomain-like"/>
    <property type="match status" value="1"/>
</dbReference>
<reference evidence="7 8" key="1">
    <citation type="submission" date="2010-10" db="EMBL/GenBank/DDBJ databases">
        <title>Complete sequence of Frankia sp. EuI1c.</title>
        <authorList>
            <consortium name="US DOE Joint Genome Institute"/>
            <person name="Lucas S."/>
            <person name="Copeland A."/>
            <person name="Lapidus A."/>
            <person name="Cheng J.-F."/>
            <person name="Bruce D."/>
            <person name="Goodwin L."/>
            <person name="Pitluck S."/>
            <person name="Chertkov O."/>
            <person name="Detter J.C."/>
            <person name="Han C."/>
            <person name="Tapia R."/>
            <person name="Land M."/>
            <person name="Hauser L."/>
            <person name="Jeffries C."/>
            <person name="Kyrpides N."/>
            <person name="Ivanova N."/>
            <person name="Mikhailova N."/>
            <person name="Beauchemin N."/>
            <person name="Sen A."/>
            <person name="Sur S.A."/>
            <person name="Gtari M."/>
            <person name="Wall L."/>
            <person name="Tisa L."/>
            <person name="Woyke T."/>
        </authorList>
    </citation>
    <scope>NUCLEOTIDE SEQUENCE [LARGE SCALE GENOMIC DNA]</scope>
    <source>
        <strain evidence="8">DSM 45817 / CECT 9037 / EuI1c</strain>
    </source>
</reference>
<evidence type="ECO:0000256" key="2">
    <source>
        <dbReference type="ARBA" id="ARBA00023125"/>
    </source>
</evidence>
<dbReference type="InterPro" id="IPR036271">
    <property type="entry name" value="Tet_transcr_reg_TetR-rel_C_sf"/>
</dbReference>
<dbReference type="STRING" id="298654.FraEuI1c_3299"/>
<dbReference type="GO" id="GO:0000976">
    <property type="term" value="F:transcription cis-regulatory region binding"/>
    <property type="evidence" value="ECO:0007669"/>
    <property type="project" value="TreeGrafter"/>
</dbReference>
<keyword evidence="3" id="KW-0804">Transcription</keyword>
<keyword evidence="8" id="KW-1185">Reference proteome</keyword>
<evidence type="ECO:0000259" key="6">
    <source>
        <dbReference type="PROSITE" id="PS50977"/>
    </source>
</evidence>
<dbReference type="InterPro" id="IPR050109">
    <property type="entry name" value="HTH-type_TetR-like_transc_reg"/>
</dbReference>
<keyword evidence="1" id="KW-0805">Transcription regulation</keyword>
<dbReference type="PANTHER" id="PTHR30055">
    <property type="entry name" value="HTH-TYPE TRANSCRIPTIONAL REGULATOR RUTR"/>
    <property type="match status" value="1"/>
</dbReference>
<sequence>MTERTNEEPTGPAAGRRALARRPSNSREETPGGARMVRRLLDAGLLVFARRGYLAARVDDITAAAEVSHGTFYLYFKNKEALLHRLARECAEELDTLIVALSLLSTSLDEESLSRWLRDFVRVYQRYGPVVRIWFEAHDPDALMQSMADNVFEGLMAGLEQLVRHRLPAGADPAVASLAAVGMLERVSYYLTSHPEVFDEEAIVAVLYRMFAGLTFPAAGGAASTPGSGGRPVSR</sequence>
<evidence type="ECO:0000256" key="5">
    <source>
        <dbReference type="SAM" id="MobiDB-lite"/>
    </source>
</evidence>
<keyword evidence="2 4" id="KW-0238">DNA-binding</keyword>
<dbReference type="InParanoid" id="E3IVE7"/>
<feature type="region of interest" description="Disordered" evidence="5">
    <location>
        <begin position="1"/>
        <end position="33"/>
    </location>
</feature>
<organism evidence="7 8">
    <name type="scientific">Pseudofrankia inefficax (strain DSM 45817 / CECT 9037 / DDB 130130 / EuI1c)</name>
    <name type="common">Frankia inefficax</name>
    <dbReference type="NCBI Taxonomy" id="298654"/>
    <lineage>
        <taxon>Bacteria</taxon>
        <taxon>Bacillati</taxon>
        <taxon>Actinomycetota</taxon>
        <taxon>Actinomycetes</taxon>
        <taxon>Frankiales</taxon>
        <taxon>Frankiaceae</taxon>
        <taxon>Pseudofrankia</taxon>
    </lineage>
</organism>
<dbReference type="PRINTS" id="PR00455">
    <property type="entry name" value="HTHTETR"/>
</dbReference>
<gene>
    <name evidence="7" type="ordered locus">FraEuI1c_3299</name>
</gene>
<dbReference type="SUPFAM" id="SSF46689">
    <property type="entry name" value="Homeodomain-like"/>
    <property type="match status" value="1"/>
</dbReference>
<dbReference type="EMBL" id="CP002299">
    <property type="protein sequence ID" value="ADP81311.1"/>
    <property type="molecule type" value="Genomic_DNA"/>
</dbReference>
<dbReference type="SUPFAM" id="SSF48498">
    <property type="entry name" value="Tetracyclin repressor-like, C-terminal domain"/>
    <property type="match status" value="1"/>
</dbReference>
<dbReference type="InterPro" id="IPR001647">
    <property type="entry name" value="HTH_TetR"/>
</dbReference>
<dbReference type="Gene3D" id="1.10.357.10">
    <property type="entry name" value="Tetracycline Repressor, domain 2"/>
    <property type="match status" value="1"/>
</dbReference>
<dbReference type="Proteomes" id="UP000002484">
    <property type="component" value="Chromosome"/>
</dbReference>
<dbReference type="AlphaFoldDB" id="E3IVE7"/>
<dbReference type="InterPro" id="IPR009057">
    <property type="entry name" value="Homeodomain-like_sf"/>
</dbReference>
<evidence type="ECO:0000313" key="7">
    <source>
        <dbReference type="EMBL" id="ADP81311.1"/>
    </source>
</evidence>
<dbReference type="eggNOG" id="COG1309">
    <property type="taxonomic scope" value="Bacteria"/>
</dbReference>
<dbReference type="KEGG" id="fri:FraEuI1c_3299"/>
<evidence type="ECO:0000256" key="3">
    <source>
        <dbReference type="ARBA" id="ARBA00023163"/>
    </source>
</evidence>
<feature type="compositionally biased region" description="Low complexity" evidence="5">
    <location>
        <begin position="11"/>
        <end position="23"/>
    </location>
</feature>